<dbReference type="EMBL" id="MJFZ01000739">
    <property type="protein sequence ID" value="RAW25536.1"/>
    <property type="molecule type" value="Genomic_DNA"/>
</dbReference>
<protein>
    <submittedName>
        <fullName evidence="2">Uncharacterized protein</fullName>
    </submittedName>
</protein>
<dbReference type="VEuPathDB" id="FungiDB:PC110_g18046"/>
<dbReference type="OrthoDB" id="89305at2759"/>
<keyword evidence="3" id="KW-1185">Reference proteome</keyword>
<proteinExistence type="predicted"/>
<evidence type="ECO:0000313" key="2">
    <source>
        <dbReference type="EMBL" id="RAW25536.1"/>
    </source>
</evidence>
<sequence length="49" mass="5398">MQGNISDYTCKMDVALGSLVEFMVKITPLSALLSWDIQDLGVLVPEWGI</sequence>
<dbReference type="Proteomes" id="UP000688947">
    <property type="component" value="Unassembled WGS sequence"/>
</dbReference>
<evidence type="ECO:0000313" key="3">
    <source>
        <dbReference type="Proteomes" id="UP000251314"/>
    </source>
</evidence>
<gene>
    <name evidence="1" type="ORF">JG687_00015600</name>
    <name evidence="2" type="ORF">PC110_g18046</name>
</gene>
<accession>A0A329RPC0</accession>
<evidence type="ECO:0000313" key="1">
    <source>
        <dbReference type="EMBL" id="KAG6948246.1"/>
    </source>
</evidence>
<name>A0A329RPC0_9STRA</name>
<organism evidence="2 3">
    <name type="scientific">Phytophthora cactorum</name>
    <dbReference type="NCBI Taxonomy" id="29920"/>
    <lineage>
        <taxon>Eukaryota</taxon>
        <taxon>Sar</taxon>
        <taxon>Stramenopiles</taxon>
        <taxon>Oomycota</taxon>
        <taxon>Peronosporomycetes</taxon>
        <taxon>Peronosporales</taxon>
        <taxon>Peronosporaceae</taxon>
        <taxon>Phytophthora</taxon>
    </lineage>
</organism>
<comment type="caution">
    <text evidence="2">The sequence shown here is derived from an EMBL/GenBank/DDBJ whole genome shotgun (WGS) entry which is preliminary data.</text>
</comment>
<dbReference type="Proteomes" id="UP000251314">
    <property type="component" value="Unassembled WGS sequence"/>
</dbReference>
<reference evidence="1" key="2">
    <citation type="submission" date="2021-01" db="EMBL/GenBank/DDBJ databases">
        <title>Phytophthora aleatoria, a newly-described species from Pinus radiata is distinct from Phytophthora cactorum isolates based on comparative genomics.</title>
        <authorList>
            <person name="Mcdougal R."/>
            <person name="Panda P."/>
            <person name="Williams N."/>
            <person name="Studholme D.J."/>
        </authorList>
    </citation>
    <scope>NUCLEOTIDE SEQUENCE</scope>
    <source>
        <strain evidence="1">NZFS 3830</strain>
    </source>
</reference>
<reference evidence="2 3" key="1">
    <citation type="submission" date="2018-01" db="EMBL/GenBank/DDBJ databases">
        <title>Draft genome of the strawberry crown rot pathogen Phytophthora cactorum.</title>
        <authorList>
            <person name="Armitage A.D."/>
            <person name="Lysoe E."/>
            <person name="Nellist C.F."/>
            <person name="Harrison R.J."/>
            <person name="Brurberg M.B."/>
        </authorList>
    </citation>
    <scope>NUCLEOTIDE SEQUENCE [LARGE SCALE GENOMIC DNA]</scope>
    <source>
        <strain evidence="2 3">10300</strain>
    </source>
</reference>
<dbReference type="EMBL" id="JAENGZ010001412">
    <property type="protein sequence ID" value="KAG6948246.1"/>
    <property type="molecule type" value="Genomic_DNA"/>
</dbReference>
<dbReference type="AlphaFoldDB" id="A0A329RPC0"/>